<evidence type="ECO:0000256" key="1">
    <source>
        <dbReference type="ARBA" id="ARBA00005179"/>
    </source>
</evidence>
<evidence type="ECO:0000256" key="4">
    <source>
        <dbReference type="ARBA" id="ARBA00022827"/>
    </source>
</evidence>
<proteinExistence type="inferred from homology"/>
<comment type="caution">
    <text evidence="8">The sequence shown here is derived from an EMBL/GenBank/DDBJ whole genome shotgun (WGS) entry which is preliminary data.</text>
</comment>
<accession>A0ABR1TZC8</accession>
<evidence type="ECO:0000256" key="3">
    <source>
        <dbReference type="ARBA" id="ARBA00022630"/>
    </source>
</evidence>
<comment type="similarity">
    <text evidence="2">Belongs to the paxM FAD-dependent monooxygenase family.</text>
</comment>
<keyword evidence="5" id="KW-0560">Oxidoreductase</keyword>
<evidence type="ECO:0000256" key="2">
    <source>
        <dbReference type="ARBA" id="ARBA00007992"/>
    </source>
</evidence>
<dbReference type="PRINTS" id="PR00420">
    <property type="entry name" value="RNGMNOXGNASE"/>
</dbReference>
<reference evidence="8 9" key="1">
    <citation type="submission" date="2023-01" db="EMBL/GenBank/DDBJ databases">
        <title>Analysis of 21 Apiospora genomes using comparative genomics revels a genus with tremendous synthesis potential of carbohydrate active enzymes and secondary metabolites.</title>
        <authorList>
            <person name="Sorensen T."/>
        </authorList>
    </citation>
    <scope>NUCLEOTIDE SEQUENCE [LARGE SCALE GENOMIC DNA]</scope>
    <source>
        <strain evidence="8 9">CBS 33761</strain>
    </source>
</reference>
<evidence type="ECO:0000313" key="8">
    <source>
        <dbReference type="EMBL" id="KAK8051972.1"/>
    </source>
</evidence>
<dbReference type="Proteomes" id="UP001444661">
    <property type="component" value="Unassembled WGS sequence"/>
</dbReference>
<keyword evidence="4" id="KW-0274">FAD</keyword>
<dbReference type="InterPro" id="IPR002938">
    <property type="entry name" value="FAD-bd"/>
</dbReference>
<dbReference type="InterPro" id="IPR050493">
    <property type="entry name" value="FAD-dep_Monooxygenase_BioMet"/>
</dbReference>
<evidence type="ECO:0000259" key="7">
    <source>
        <dbReference type="Pfam" id="PF01494"/>
    </source>
</evidence>
<dbReference type="SUPFAM" id="SSF51905">
    <property type="entry name" value="FAD/NAD(P)-binding domain"/>
    <property type="match status" value="1"/>
</dbReference>
<evidence type="ECO:0000256" key="5">
    <source>
        <dbReference type="ARBA" id="ARBA00023002"/>
    </source>
</evidence>
<dbReference type="Pfam" id="PF01494">
    <property type="entry name" value="FAD_binding_3"/>
    <property type="match status" value="1"/>
</dbReference>
<name>A0ABR1TZC8_9PEZI</name>
<dbReference type="Gene3D" id="3.50.50.60">
    <property type="entry name" value="FAD/NAD(P)-binding domain"/>
    <property type="match status" value="1"/>
</dbReference>
<dbReference type="PANTHER" id="PTHR13789">
    <property type="entry name" value="MONOOXYGENASE"/>
    <property type="match status" value="1"/>
</dbReference>
<dbReference type="InterPro" id="IPR036188">
    <property type="entry name" value="FAD/NAD-bd_sf"/>
</dbReference>
<protein>
    <recommendedName>
        <fullName evidence="7">FAD-binding domain-containing protein</fullName>
    </recommendedName>
</protein>
<gene>
    <name evidence="8" type="ORF">PG993_003357</name>
</gene>
<dbReference type="PANTHER" id="PTHR13789:SF147">
    <property type="entry name" value="PUTATIVE (AFU_ORTHOLOGUE AFUA_2G01950)-RELATED"/>
    <property type="match status" value="1"/>
</dbReference>
<dbReference type="EMBL" id="JAQQWK010000002">
    <property type="protein sequence ID" value="KAK8051972.1"/>
    <property type="molecule type" value="Genomic_DNA"/>
</dbReference>
<organism evidence="8 9">
    <name type="scientific">Apiospora rasikravindrae</name>
    <dbReference type="NCBI Taxonomy" id="990691"/>
    <lineage>
        <taxon>Eukaryota</taxon>
        <taxon>Fungi</taxon>
        <taxon>Dikarya</taxon>
        <taxon>Ascomycota</taxon>
        <taxon>Pezizomycotina</taxon>
        <taxon>Sordariomycetes</taxon>
        <taxon>Xylariomycetidae</taxon>
        <taxon>Amphisphaeriales</taxon>
        <taxon>Apiosporaceae</taxon>
        <taxon>Apiospora</taxon>
    </lineage>
</organism>
<feature type="domain" description="FAD-binding" evidence="7">
    <location>
        <begin position="9"/>
        <end position="344"/>
    </location>
</feature>
<sequence>MADFRDLRISIIGAGMGGLASALCFARKGFKHIDVYETASNLGFVGAGIQLAPNMLRILDRLGCWEGSQLQREATMVLETKIVDGPTNSELVQVDLSDVESKYGYPHCTGHRASLAGGLYEACQKEAGVTFHFGTSLIRVDSFGPEKPKFMVKPRDGDEKTLETDVLIGCDGIKSALRYAMLRELKIDAEVEDTGQACYRIMLPREQMEPFPELLALLDAKCAMRWIGEKRHIVAYPISGHTIYNLSTCQPDTNFAAATNATYTTKGDKSAMKKVYDDFCPLVQQMLDMVPEGEVCEWRLRSHKVLSQWTMGSAALLGDACHPTLPHMAQGAAMAIEDAAVLAEVGAGTDPEALAKSLRVYELLRKETTWNRVEMAAFSGRTLHLGEGKAKAERDQQFAMARDKGAPVPDKWASPEVQQAIYSHDCMKEAAEKFSELYSSLT</sequence>
<keyword evidence="9" id="KW-1185">Reference proteome</keyword>
<evidence type="ECO:0000256" key="6">
    <source>
        <dbReference type="ARBA" id="ARBA00023033"/>
    </source>
</evidence>
<dbReference type="SUPFAM" id="SSF54373">
    <property type="entry name" value="FAD-linked reductases, C-terminal domain"/>
    <property type="match status" value="1"/>
</dbReference>
<keyword evidence="6" id="KW-0503">Monooxygenase</keyword>
<evidence type="ECO:0000313" key="9">
    <source>
        <dbReference type="Proteomes" id="UP001444661"/>
    </source>
</evidence>
<comment type="pathway">
    <text evidence="1">Secondary metabolite biosynthesis.</text>
</comment>
<keyword evidence="3" id="KW-0285">Flavoprotein</keyword>